<protein>
    <recommendedName>
        <fullName evidence="4">DUF5723 domain-containing protein</fullName>
    </recommendedName>
</protein>
<organism evidence="2 3">
    <name type="scientific">Mucilaginibacter celer</name>
    <dbReference type="NCBI Taxonomy" id="2305508"/>
    <lineage>
        <taxon>Bacteria</taxon>
        <taxon>Pseudomonadati</taxon>
        <taxon>Bacteroidota</taxon>
        <taxon>Sphingobacteriia</taxon>
        <taxon>Sphingobacteriales</taxon>
        <taxon>Sphingobacteriaceae</taxon>
        <taxon>Mucilaginibacter</taxon>
    </lineage>
</organism>
<dbReference type="EMBL" id="CP032869">
    <property type="protein sequence ID" value="AYL98436.1"/>
    <property type="molecule type" value="Genomic_DNA"/>
</dbReference>
<keyword evidence="1" id="KW-0732">Signal</keyword>
<dbReference type="KEGG" id="muh:HYN43_025530"/>
<evidence type="ECO:0000313" key="2">
    <source>
        <dbReference type="EMBL" id="AYL98436.1"/>
    </source>
</evidence>
<sequence length="356" mass="39500">MKTFALNLFLLLMICASAVHAQDQPAAGRDSLYKNADFERLTSRVFSLNSTTPQTGILVDFSKKPVIKGSIPVYQGNMSMLFVEAAVTSNNDFIPLFEKGKWATNASGNLAYTLFLNRDTKYESSAVSNAAYTQPSSVMWAWLTAKGGYNFQSYLFFLDNGASNVESQISRKNYNSLFGQLTGGFYLTPFKGTGMSWLNITGNLGFEYRQNDNNYLAMQTVIVRSYDKITSTKSSEALEATSEETSAKKGLFIKANTTSALYNVTFLISPDKYTFGLNFYGKTRLTEALKSTDIGFGINIPVQRTVQNERRTLVNLSLNYEVPDISNKLNKNARFSDKGLLGLTVAIPVYTLSYGK</sequence>
<name>A0A494VS54_9SPHI</name>
<dbReference type="Proteomes" id="UP000270046">
    <property type="component" value="Chromosome"/>
</dbReference>
<dbReference type="AlphaFoldDB" id="A0A494VS54"/>
<evidence type="ECO:0000313" key="3">
    <source>
        <dbReference type="Proteomes" id="UP000270046"/>
    </source>
</evidence>
<keyword evidence="3" id="KW-1185">Reference proteome</keyword>
<feature type="signal peptide" evidence="1">
    <location>
        <begin position="1"/>
        <end position="21"/>
    </location>
</feature>
<accession>A0A494VS54</accession>
<evidence type="ECO:0000256" key="1">
    <source>
        <dbReference type="SAM" id="SignalP"/>
    </source>
</evidence>
<reference evidence="2 3" key="1">
    <citation type="submission" date="2018-10" db="EMBL/GenBank/DDBJ databases">
        <title>Genome sequencing of Mucilaginibacter sp. HYN0043.</title>
        <authorList>
            <person name="Kim M."/>
            <person name="Yi H."/>
        </authorList>
    </citation>
    <scope>NUCLEOTIDE SEQUENCE [LARGE SCALE GENOMIC DNA]</scope>
    <source>
        <strain evidence="2 3">HYN0043</strain>
    </source>
</reference>
<gene>
    <name evidence="2" type="ORF">HYN43_025530</name>
</gene>
<dbReference type="RefSeq" id="WP_119406713.1">
    <property type="nucleotide sequence ID" value="NZ_CP032869.1"/>
</dbReference>
<feature type="chain" id="PRO_5019761086" description="DUF5723 domain-containing protein" evidence="1">
    <location>
        <begin position="22"/>
        <end position="356"/>
    </location>
</feature>
<dbReference type="OrthoDB" id="1490049at2"/>
<proteinExistence type="predicted"/>
<evidence type="ECO:0008006" key="4">
    <source>
        <dbReference type="Google" id="ProtNLM"/>
    </source>
</evidence>